<feature type="region of interest" description="Disordered" evidence="2">
    <location>
        <begin position="1"/>
        <end position="34"/>
    </location>
</feature>
<evidence type="ECO:0000256" key="2">
    <source>
        <dbReference type="SAM" id="MobiDB-lite"/>
    </source>
</evidence>
<dbReference type="GO" id="GO:0005783">
    <property type="term" value="C:endoplasmic reticulum"/>
    <property type="evidence" value="ECO:0007669"/>
    <property type="project" value="Ensembl"/>
</dbReference>
<name>A0A670J0G9_PODMU</name>
<reference evidence="3" key="2">
    <citation type="submission" date="2025-08" db="UniProtKB">
        <authorList>
            <consortium name="Ensembl"/>
        </authorList>
    </citation>
    <scope>IDENTIFICATION</scope>
</reference>
<dbReference type="RefSeq" id="XP_028602434.1">
    <property type="nucleotide sequence ID" value="XM_028746601.1"/>
</dbReference>
<proteinExistence type="predicted"/>
<evidence type="ECO:0000256" key="1">
    <source>
        <dbReference type="SAM" id="Coils"/>
    </source>
</evidence>
<organism evidence="3 4">
    <name type="scientific">Podarcis muralis</name>
    <name type="common">Wall lizard</name>
    <name type="synonym">Lacerta muralis</name>
    <dbReference type="NCBI Taxonomy" id="64176"/>
    <lineage>
        <taxon>Eukaryota</taxon>
        <taxon>Metazoa</taxon>
        <taxon>Chordata</taxon>
        <taxon>Craniata</taxon>
        <taxon>Vertebrata</taxon>
        <taxon>Euteleostomi</taxon>
        <taxon>Lepidosauria</taxon>
        <taxon>Squamata</taxon>
        <taxon>Bifurcata</taxon>
        <taxon>Unidentata</taxon>
        <taxon>Episquamata</taxon>
        <taxon>Laterata</taxon>
        <taxon>Lacertibaenia</taxon>
        <taxon>Lacertidae</taxon>
        <taxon>Podarcis</taxon>
    </lineage>
</organism>
<dbReference type="CTD" id="121457"/>
<dbReference type="PANTHER" id="PTHR21734:SF11">
    <property type="entry name" value="INHIBITOR OF NUCLEAR FACTOR KAPPA-B KINASE-INTERACTING PROTEIN"/>
    <property type="match status" value="1"/>
</dbReference>
<dbReference type="KEGG" id="pmua:114605384"/>
<accession>A0A670J0G9</accession>
<sequence>MAEVKQRRKANLSGKSTEDQGKTAPMLRTTGDEKSGWWDPRTASSLLSLIACLGLTWFLFQQSAQLAEVEEKYYLLKQEAAKFQDTENKINLISEKFESSSGILQEASFFLSMVTKFEQEVSNLRNIINDIQNSEQALSKRMQTTGAKFQNIIKSWEKSQNELDSNTSSLKLEARLLHIEVTSQINAADQKLKSLSERLKDLEDSTVRNLKTLSRQEEDELAKVEQQLQSDTKAVGKLEEQQNSILAKNNDLRQKLAGYEPKLEECKTHLPTIENAIHSVVRISRDLMAVEKKMEDMTTKVFSVEDEMMKAVSDIMDIQKTLEGMQYDNSLLRLQNEVLLLKEKVHDFAESTTETEKNTENYQSVNDE</sequence>
<evidence type="ECO:0000313" key="4">
    <source>
        <dbReference type="Proteomes" id="UP000472272"/>
    </source>
</evidence>
<dbReference type="Ensembl" id="ENSPMRT00000018220.1">
    <property type="protein sequence ID" value="ENSPMRP00000017104.1"/>
    <property type="gene ID" value="ENSPMRG00000011348.1"/>
</dbReference>
<feature type="coiled-coil region" evidence="1">
    <location>
        <begin position="185"/>
        <end position="255"/>
    </location>
</feature>
<protein>
    <submittedName>
        <fullName evidence="3">IKBKB interacting protein</fullName>
    </submittedName>
</protein>
<evidence type="ECO:0000313" key="3">
    <source>
        <dbReference type="Ensembl" id="ENSPMRP00000017104.1"/>
    </source>
</evidence>
<dbReference type="RefSeq" id="XP_028602436.1">
    <property type="nucleotide sequence ID" value="XM_028746603.1"/>
</dbReference>
<dbReference type="Proteomes" id="UP000472272">
    <property type="component" value="Chromosome 10"/>
</dbReference>
<dbReference type="OrthoDB" id="9907187at2759"/>
<reference evidence="3 4" key="1">
    <citation type="journal article" date="2019" name="Proc. Natl. Acad. Sci. U.S.A.">
        <title>Regulatory changes in pterin and carotenoid genes underlie balanced color polymorphisms in the wall lizard.</title>
        <authorList>
            <person name="Andrade P."/>
            <person name="Pinho C."/>
            <person name="Perez I de Lanuza G."/>
            <person name="Afonso S."/>
            <person name="Brejcha J."/>
            <person name="Rubin C.J."/>
            <person name="Wallerman O."/>
            <person name="Pereira P."/>
            <person name="Sabatino S.J."/>
            <person name="Bellati A."/>
            <person name="Pellitteri-Rosa D."/>
            <person name="Bosakova Z."/>
            <person name="Bunikis I."/>
            <person name="Carretero M.A."/>
            <person name="Feiner N."/>
            <person name="Marsik P."/>
            <person name="Pauperio F."/>
            <person name="Salvi D."/>
            <person name="Soler L."/>
            <person name="While G.M."/>
            <person name="Uller T."/>
            <person name="Font E."/>
            <person name="Andersson L."/>
            <person name="Carneiro M."/>
        </authorList>
    </citation>
    <scope>NUCLEOTIDE SEQUENCE</scope>
</reference>
<keyword evidence="4" id="KW-1185">Reference proteome</keyword>
<keyword evidence="1" id="KW-0175">Coiled coil</keyword>
<reference evidence="3" key="3">
    <citation type="submission" date="2025-09" db="UniProtKB">
        <authorList>
            <consortium name="Ensembl"/>
        </authorList>
    </citation>
    <scope>IDENTIFICATION</scope>
</reference>
<dbReference type="InterPro" id="IPR024152">
    <property type="entry name" value="Inh_kappa-B_kinase-int"/>
</dbReference>
<dbReference type="GeneTree" id="ENSGT00500000045001"/>
<dbReference type="GO" id="GO:0005730">
    <property type="term" value="C:nucleolus"/>
    <property type="evidence" value="ECO:0007669"/>
    <property type="project" value="Ensembl"/>
</dbReference>
<gene>
    <name evidence="3" type="primary">IKBIP</name>
</gene>
<feature type="compositionally biased region" description="Basic residues" evidence="2">
    <location>
        <begin position="1"/>
        <end position="10"/>
    </location>
</feature>
<dbReference type="GeneID" id="114605384"/>
<dbReference type="PANTHER" id="PTHR21734">
    <property type="entry name" value="INHIBITOR OF NUCLEAR FACTOR KAPPA-B KINASE-INTERACTING PROTEIN"/>
    <property type="match status" value="1"/>
</dbReference>
<dbReference type="RefSeq" id="XP_028602435.1">
    <property type="nucleotide sequence ID" value="XM_028746602.1"/>
</dbReference>
<dbReference type="AlphaFoldDB" id="A0A670J0G9"/>
<dbReference type="OMA" id="LTLQMFN"/>